<keyword evidence="4" id="KW-0012">Acyltransferase</keyword>
<feature type="transmembrane region" description="Helical" evidence="2">
    <location>
        <begin position="266"/>
        <end position="285"/>
    </location>
</feature>
<dbReference type="GO" id="GO:0016746">
    <property type="term" value="F:acyltransferase activity"/>
    <property type="evidence" value="ECO:0007669"/>
    <property type="project" value="UniProtKB-KW"/>
</dbReference>
<feature type="transmembrane region" description="Helical" evidence="2">
    <location>
        <begin position="210"/>
        <end position="229"/>
    </location>
</feature>
<dbReference type="PANTHER" id="PTHR23028:SF53">
    <property type="entry name" value="ACYL_TRANSF_3 DOMAIN-CONTAINING PROTEIN"/>
    <property type="match status" value="1"/>
</dbReference>
<evidence type="ECO:0000256" key="2">
    <source>
        <dbReference type="SAM" id="Phobius"/>
    </source>
</evidence>
<feature type="transmembrane region" description="Helical" evidence="2">
    <location>
        <begin position="74"/>
        <end position="95"/>
    </location>
</feature>
<feature type="transmembrane region" description="Helical" evidence="2">
    <location>
        <begin position="236"/>
        <end position="254"/>
    </location>
</feature>
<feature type="transmembrane region" description="Helical" evidence="2">
    <location>
        <begin position="107"/>
        <end position="128"/>
    </location>
</feature>
<evidence type="ECO:0000259" key="3">
    <source>
        <dbReference type="Pfam" id="PF01757"/>
    </source>
</evidence>
<dbReference type="Proteomes" id="UP000722989">
    <property type="component" value="Unassembled WGS sequence"/>
</dbReference>
<keyword evidence="2" id="KW-0472">Membrane</keyword>
<gene>
    <name evidence="4" type="ORF">HC031_23880</name>
</gene>
<sequence length="378" mass="41325">MVLSPETVAVDAPVPSRPAKPADAPTGRVAVVDGLRLVAAVMVMAYHYSFHAPNTAWGGRSTALFPHTALVTGFGWLGVELFFIISGFVICLSAWDRGVGQFFVSRVVRLFPAYCFAVVATAVVVYAIGDGHPHPPLTDLFVNLTMLERPLGVPEVDGVYWTLWSELHFYLLFAIVVWRGLTYRRAVTFCVGWLALSAMVATAPDKLAHILVGDDMSAFFVAGIAFYLMYRFGQNLLLWGIVGVSWAVGLHRVWPTALGVERSGPLSLHGVILVVTAAFAVMAAVALRKLSWIRGGWLTVAGSLTYPLYLLHQQIGWAVLARLHHHVPRWPLLIGLSAAMLAIAWLVHRIVERPLAPVLRRRLTDALAQIRGGDEPVG</sequence>
<comment type="caution">
    <text evidence="4">The sequence shown here is derived from an EMBL/GenBank/DDBJ whole genome shotgun (WGS) entry which is preliminary data.</text>
</comment>
<feature type="transmembrane region" description="Helical" evidence="2">
    <location>
        <begin position="330"/>
        <end position="351"/>
    </location>
</feature>
<proteinExistence type="predicted"/>
<feature type="transmembrane region" description="Helical" evidence="2">
    <location>
        <begin position="186"/>
        <end position="204"/>
    </location>
</feature>
<feature type="transmembrane region" description="Helical" evidence="2">
    <location>
        <begin position="292"/>
        <end position="310"/>
    </location>
</feature>
<accession>A0ABX0Y2Y5</accession>
<feature type="region of interest" description="Disordered" evidence="1">
    <location>
        <begin position="1"/>
        <end position="24"/>
    </location>
</feature>
<organism evidence="4 5">
    <name type="scientific">Planosporangium thailandense</name>
    <dbReference type="NCBI Taxonomy" id="765197"/>
    <lineage>
        <taxon>Bacteria</taxon>
        <taxon>Bacillati</taxon>
        <taxon>Actinomycetota</taxon>
        <taxon>Actinomycetes</taxon>
        <taxon>Micromonosporales</taxon>
        <taxon>Micromonosporaceae</taxon>
        <taxon>Planosporangium</taxon>
    </lineage>
</organism>
<keyword evidence="4" id="KW-0808">Transferase</keyword>
<feature type="domain" description="Acyltransferase 3" evidence="3">
    <location>
        <begin position="32"/>
        <end position="348"/>
    </location>
</feature>
<dbReference type="Pfam" id="PF01757">
    <property type="entry name" value="Acyl_transf_3"/>
    <property type="match status" value="1"/>
</dbReference>
<evidence type="ECO:0000313" key="5">
    <source>
        <dbReference type="Proteomes" id="UP000722989"/>
    </source>
</evidence>
<feature type="transmembrane region" description="Helical" evidence="2">
    <location>
        <begin position="159"/>
        <end position="179"/>
    </location>
</feature>
<protein>
    <submittedName>
        <fullName evidence="4">Acyltransferase</fullName>
    </submittedName>
</protein>
<dbReference type="PANTHER" id="PTHR23028">
    <property type="entry name" value="ACETYLTRANSFERASE"/>
    <property type="match status" value="1"/>
</dbReference>
<dbReference type="RefSeq" id="WP_167927644.1">
    <property type="nucleotide sequence ID" value="NZ_JAATVY010000021.1"/>
</dbReference>
<dbReference type="InterPro" id="IPR002656">
    <property type="entry name" value="Acyl_transf_3_dom"/>
</dbReference>
<keyword evidence="2" id="KW-1133">Transmembrane helix</keyword>
<evidence type="ECO:0000313" key="4">
    <source>
        <dbReference type="EMBL" id="NJC72735.1"/>
    </source>
</evidence>
<keyword evidence="5" id="KW-1185">Reference proteome</keyword>
<dbReference type="InterPro" id="IPR050879">
    <property type="entry name" value="Acyltransferase_3"/>
</dbReference>
<reference evidence="4 5" key="1">
    <citation type="submission" date="2020-03" db="EMBL/GenBank/DDBJ databases">
        <title>WGS of the type strain of Planosporangium spp.</title>
        <authorList>
            <person name="Thawai C."/>
        </authorList>
    </citation>
    <scope>NUCLEOTIDE SEQUENCE [LARGE SCALE GENOMIC DNA]</scope>
    <source>
        <strain evidence="4 5">TBRC 5610</strain>
    </source>
</reference>
<name>A0ABX0Y2Y5_9ACTN</name>
<dbReference type="EMBL" id="JAATVY010000021">
    <property type="protein sequence ID" value="NJC72735.1"/>
    <property type="molecule type" value="Genomic_DNA"/>
</dbReference>
<keyword evidence="2" id="KW-0812">Transmembrane</keyword>
<evidence type="ECO:0000256" key="1">
    <source>
        <dbReference type="SAM" id="MobiDB-lite"/>
    </source>
</evidence>